<evidence type="ECO:0000256" key="4">
    <source>
        <dbReference type="ARBA" id="ARBA00022679"/>
    </source>
</evidence>
<keyword evidence="13" id="KW-1015">Disulfide bond</keyword>
<dbReference type="SUPFAM" id="SSF56112">
    <property type="entry name" value="Protein kinase-like (PK-like)"/>
    <property type="match status" value="1"/>
</dbReference>
<dbReference type="PROSITE" id="PS50011">
    <property type="entry name" value="PROTEIN_KINASE_DOM"/>
    <property type="match status" value="1"/>
</dbReference>
<keyword evidence="2" id="KW-0723">Serine/threonine-protein kinase</keyword>
<evidence type="ECO:0000259" key="21">
    <source>
        <dbReference type="PROSITE" id="PS50026"/>
    </source>
</evidence>
<dbReference type="Pfam" id="PF07714">
    <property type="entry name" value="PK_Tyr_Ser-Thr"/>
    <property type="match status" value="1"/>
</dbReference>
<dbReference type="Pfam" id="PF00069">
    <property type="entry name" value="Pkinase"/>
    <property type="match status" value="1"/>
</dbReference>
<evidence type="ECO:0000256" key="13">
    <source>
        <dbReference type="ARBA" id="ARBA00023157"/>
    </source>
</evidence>
<protein>
    <submittedName>
        <fullName evidence="22">Wall-associated receptor kinase-like 2</fullName>
    </submittedName>
</protein>
<evidence type="ECO:0000256" key="6">
    <source>
        <dbReference type="ARBA" id="ARBA00022729"/>
    </source>
</evidence>
<keyword evidence="4" id="KW-0808">Transferase</keyword>
<dbReference type="Gene3D" id="3.30.200.20">
    <property type="entry name" value="Phosphorylase Kinase, domain 1"/>
    <property type="match status" value="1"/>
</dbReference>
<evidence type="ECO:0000256" key="14">
    <source>
        <dbReference type="ARBA" id="ARBA00023180"/>
    </source>
</evidence>
<dbReference type="InterPro" id="IPR000152">
    <property type="entry name" value="EGF-type_Asp/Asn_hydroxyl_site"/>
</dbReference>
<keyword evidence="14" id="KW-0325">Glycoprotein</keyword>
<evidence type="ECO:0000256" key="8">
    <source>
        <dbReference type="ARBA" id="ARBA00022741"/>
    </source>
</evidence>
<dbReference type="InterPro" id="IPR025287">
    <property type="entry name" value="WAK_GUB"/>
</dbReference>
<feature type="transmembrane region" description="Helical" evidence="18">
    <location>
        <begin position="348"/>
        <end position="370"/>
    </location>
</feature>
<sequence length="716" mass="79999">MQISSLLHFALLLLLPLHRSWTVADNSTALYFNTSFADGPYISKPGCLSKCGDLTVPYPFGIGINANCSINPFFDINCNSSFNPPKAFLGNHEVLGISETKILIRNKLASVCYIDNNTAQSDDFNMDLSGTPFSISHQNKLTLVGCNHISLMSKGSELDTYTSSCVAVCSKPQELSNGSCSGIGCCQASIPKGLQHIDISVFFLNVLTGEYNFNPCGYSFLADQNSYIFSLSDISDSSFINRTEETLPLVIDWAIANQTCNDSSEIICEPWYNSWRYRCNCSRGYWGNPYLKPGCRDINECEFSPCHPKAICINLPGSFNCSCPPNYIGDGAKYSSGCIYLPPPNKTALYTGLPIGAGLFILLAVSFWLYKRLRKRRVKQLKQSIFKRNGGLLLQQHMSADLVLGKMRIFTSKELEKATDRFNESRILGQGGQGTVYKGMLSDGRIVAVKKSKQVDANQLEEFINEVVLLSQINHRNVVKLLGCCLETEVPLLVYEFIPNGTLYDLIHDDSTGFPFSWDLRLRIAAEIANALAYLHYAISIPIYHRDMNDRPDSLNHQGSGTFGYLDPEYFQTSQFTEKSDVYSFGVVLVELLTGQKPISTSVTEEEKSLATRFLSTMEENRLQTILDSQIIEQGDKEEHLAVANLARRCLNLTGRKRPTIREVAMELERIRPRENPSFIESNTQDISFTGTDSFQFPDDGSSWTQNVGFEVNIRC</sequence>
<dbReference type="InterPro" id="IPR001881">
    <property type="entry name" value="EGF-like_Ca-bd_dom"/>
</dbReference>
<comment type="catalytic activity">
    <reaction evidence="16">
        <text>L-threonyl-[protein] + ATP = O-phospho-L-threonyl-[protein] + ADP + H(+)</text>
        <dbReference type="Rhea" id="RHEA:46608"/>
        <dbReference type="Rhea" id="RHEA-COMP:11060"/>
        <dbReference type="Rhea" id="RHEA-COMP:11605"/>
        <dbReference type="ChEBI" id="CHEBI:15378"/>
        <dbReference type="ChEBI" id="CHEBI:30013"/>
        <dbReference type="ChEBI" id="CHEBI:30616"/>
        <dbReference type="ChEBI" id="CHEBI:61977"/>
        <dbReference type="ChEBI" id="CHEBI:456216"/>
    </reaction>
</comment>
<gene>
    <name evidence="22" type="ORF">Scaly_2348800</name>
</gene>
<dbReference type="GO" id="GO:0005524">
    <property type="term" value="F:ATP binding"/>
    <property type="evidence" value="ECO:0007669"/>
    <property type="project" value="UniProtKB-KW"/>
</dbReference>
<dbReference type="InterPro" id="IPR018097">
    <property type="entry name" value="EGF_Ca-bd_CS"/>
</dbReference>
<comment type="subcellular location">
    <subcellularLocation>
        <location evidence="1">Membrane</location>
        <topology evidence="1">Single-pass type I membrane protein</topology>
    </subcellularLocation>
</comment>
<keyword evidence="5 18" id="KW-0812">Transmembrane</keyword>
<feature type="chain" id="PRO_5043340735" evidence="19">
    <location>
        <begin position="23"/>
        <end position="716"/>
    </location>
</feature>
<keyword evidence="9 22" id="KW-0418">Kinase</keyword>
<feature type="domain" description="EGF-like" evidence="21">
    <location>
        <begin position="297"/>
        <end position="333"/>
    </location>
</feature>
<dbReference type="InterPro" id="IPR000742">
    <property type="entry name" value="EGF"/>
</dbReference>
<accession>A0AAW2M0A6</accession>
<evidence type="ECO:0000259" key="20">
    <source>
        <dbReference type="PROSITE" id="PS50011"/>
    </source>
</evidence>
<dbReference type="SUPFAM" id="SSF57196">
    <property type="entry name" value="EGF/Laminin"/>
    <property type="match status" value="1"/>
</dbReference>
<evidence type="ECO:0000256" key="18">
    <source>
        <dbReference type="SAM" id="Phobius"/>
    </source>
</evidence>
<evidence type="ECO:0000313" key="22">
    <source>
        <dbReference type="EMBL" id="KAL0323817.1"/>
    </source>
</evidence>
<dbReference type="PROSITE" id="PS50026">
    <property type="entry name" value="EGF_3"/>
    <property type="match status" value="1"/>
</dbReference>
<evidence type="ECO:0000256" key="19">
    <source>
        <dbReference type="SAM" id="SignalP"/>
    </source>
</evidence>
<dbReference type="InterPro" id="IPR000719">
    <property type="entry name" value="Prot_kinase_dom"/>
</dbReference>
<keyword evidence="6 19" id="KW-0732">Signal</keyword>
<dbReference type="Pfam" id="PF12947">
    <property type="entry name" value="EGF_3"/>
    <property type="match status" value="1"/>
</dbReference>
<dbReference type="InterPro" id="IPR045274">
    <property type="entry name" value="WAK-like"/>
</dbReference>
<dbReference type="PANTHER" id="PTHR27005:SF515">
    <property type="entry name" value="WALL-ASSOCIATED RECEPTOR KINASE-LIKE 10-RELATED"/>
    <property type="match status" value="1"/>
</dbReference>
<dbReference type="FunFam" id="2.10.25.10:FF:000038">
    <property type="entry name" value="Fibrillin 2"/>
    <property type="match status" value="1"/>
</dbReference>
<dbReference type="SMART" id="SM00181">
    <property type="entry name" value="EGF"/>
    <property type="match status" value="1"/>
</dbReference>
<evidence type="ECO:0000256" key="5">
    <source>
        <dbReference type="ARBA" id="ARBA00022692"/>
    </source>
</evidence>
<dbReference type="InterPro" id="IPR024731">
    <property type="entry name" value="NELL2-like_EGF"/>
</dbReference>
<evidence type="ECO:0000256" key="16">
    <source>
        <dbReference type="ARBA" id="ARBA00047951"/>
    </source>
</evidence>
<dbReference type="PROSITE" id="PS00010">
    <property type="entry name" value="ASX_HYDROXYL"/>
    <property type="match status" value="1"/>
</dbReference>
<evidence type="ECO:0000256" key="3">
    <source>
        <dbReference type="ARBA" id="ARBA00022536"/>
    </source>
</evidence>
<proteinExistence type="predicted"/>
<reference evidence="22" key="1">
    <citation type="submission" date="2020-06" db="EMBL/GenBank/DDBJ databases">
        <authorList>
            <person name="Li T."/>
            <person name="Hu X."/>
            <person name="Zhang T."/>
            <person name="Song X."/>
            <person name="Zhang H."/>
            <person name="Dai N."/>
            <person name="Sheng W."/>
            <person name="Hou X."/>
            <person name="Wei L."/>
        </authorList>
    </citation>
    <scope>NUCLEOTIDE SEQUENCE</scope>
    <source>
        <strain evidence="22">KEN8</strain>
        <tissue evidence="22">Leaf</tissue>
    </source>
</reference>
<evidence type="ECO:0000256" key="1">
    <source>
        <dbReference type="ARBA" id="ARBA00004479"/>
    </source>
</evidence>
<comment type="catalytic activity">
    <reaction evidence="15">
        <text>L-seryl-[protein] + ATP = O-phospho-L-seryl-[protein] + ADP + H(+)</text>
        <dbReference type="Rhea" id="RHEA:17989"/>
        <dbReference type="Rhea" id="RHEA-COMP:9863"/>
        <dbReference type="Rhea" id="RHEA-COMP:11604"/>
        <dbReference type="ChEBI" id="CHEBI:15378"/>
        <dbReference type="ChEBI" id="CHEBI:29999"/>
        <dbReference type="ChEBI" id="CHEBI:30616"/>
        <dbReference type="ChEBI" id="CHEBI:83421"/>
        <dbReference type="ChEBI" id="CHEBI:456216"/>
    </reaction>
</comment>
<feature type="signal peptide" evidence="19">
    <location>
        <begin position="1"/>
        <end position="22"/>
    </location>
</feature>
<evidence type="ECO:0000256" key="7">
    <source>
        <dbReference type="ARBA" id="ARBA00022737"/>
    </source>
</evidence>
<evidence type="ECO:0000256" key="9">
    <source>
        <dbReference type="ARBA" id="ARBA00022777"/>
    </source>
</evidence>
<dbReference type="PANTHER" id="PTHR27005">
    <property type="entry name" value="WALL-ASSOCIATED RECEPTOR KINASE-LIKE 21"/>
    <property type="match status" value="1"/>
</dbReference>
<evidence type="ECO:0000256" key="10">
    <source>
        <dbReference type="ARBA" id="ARBA00022840"/>
    </source>
</evidence>
<keyword evidence="12 18" id="KW-0472">Membrane</keyword>
<dbReference type="Gene3D" id="1.10.510.10">
    <property type="entry name" value="Transferase(Phosphotransferase) domain 1"/>
    <property type="match status" value="2"/>
</dbReference>
<evidence type="ECO:0000256" key="17">
    <source>
        <dbReference type="PROSITE-ProRule" id="PRU00076"/>
    </source>
</evidence>
<name>A0AAW2M0A6_9LAMI</name>
<dbReference type="PROSITE" id="PS01187">
    <property type="entry name" value="EGF_CA"/>
    <property type="match status" value="1"/>
</dbReference>
<evidence type="ECO:0000256" key="15">
    <source>
        <dbReference type="ARBA" id="ARBA00047558"/>
    </source>
</evidence>
<keyword evidence="7" id="KW-0677">Repeat</keyword>
<comment type="caution">
    <text evidence="22">The sequence shown here is derived from an EMBL/GenBank/DDBJ whole genome shotgun (WGS) entry which is preliminary data.</text>
</comment>
<reference evidence="22" key="2">
    <citation type="journal article" date="2024" name="Plant">
        <title>Genomic evolution and insights into agronomic trait innovations of Sesamum species.</title>
        <authorList>
            <person name="Miao H."/>
            <person name="Wang L."/>
            <person name="Qu L."/>
            <person name="Liu H."/>
            <person name="Sun Y."/>
            <person name="Le M."/>
            <person name="Wang Q."/>
            <person name="Wei S."/>
            <person name="Zheng Y."/>
            <person name="Lin W."/>
            <person name="Duan Y."/>
            <person name="Cao H."/>
            <person name="Xiong S."/>
            <person name="Wang X."/>
            <person name="Wei L."/>
            <person name="Li C."/>
            <person name="Ma Q."/>
            <person name="Ju M."/>
            <person name="Zhao R."/>
            <person name="Li G."/>
            <person name="Mu C."/>
            <person name="Tian Q."/>
            <person name="Mei H."/>
            <person name="Zhang T."/>
            <person name="Gao T."/>
            <person name="Zhang H."/>
        </authorList>
    </citation>
    <scope>NUCLEOTIDE SEQUENCE</scope>
    <source>
        <strain evidence="22">KEN8</strain>
    </source>
</reference>
<keyword evidence="11 18" id="KW-1133">Transmembrane helix</keyword>
<evidence type="ECO:0000256" key="12">
    <source>
        <dbReference type="ARBA" id="ARBA00023136"/>
    </source>
</evidence>
<dbReference type="InterPro" id="IPR011009">
    <property type="entry name" value="Kinase-like_dom_sf"/>
</dbReference>
<keyword evidence="8" id="KW-0547">Nucleotide-binding</keyword>
<keyword evidence="3 17" id="KW-0245">EGF-like domain</keyword>
<evidence type="ECO:0000256" key="2">
    <source>
        <dbReference type="ARBA" id="ARBA00022527"/>
    </source>
</evidence>
<dbReference type="EMBL" id="JACGWM010000015">
    <property type="protein sequence ID" value="KAL0323817.1"/>
    <property type="molecule type" value="Genomic_DNA"/>
</dbReference>
<dbReference type="Pfam" id="PF13947">
    <property type="entry name" value="GUB_WAK_bind"/>
    <property type="match status" value="1"/>
</dbReference>
<dbReference type="GO" id="GO:0005886">
    <property type="term" value="C:plasma membrane"/>
    <property type="evidence" value="ECO:0007669"/>
    <property type="project" value="TreeGrafter"/>
</dbReference>
<dbReference type="InterPro" id="IPR001245">
    <property type="entry name" value="Ser-Thr/Tyr_kinase_cat_dom"/>
</dbReference>
<keyword evidence="22" id="KW-0675">Receptor</keyword>
<comment type="caution">
    <text evidence="17">Lacks conserved residue(s) required for the propagation of feature annotation.</text>
</comment>
<feature type="domain" description="Protein kinase" evidence="20">
    <location>
        <begin position="422"/>
        <end position="679"/>
    </location>
</feature>
<dbReference type="AlphaFoldDB" id="A0AAW2M0A6"/>
<dbReference type="FunFam" id="3.30.200.20:FF:000043">
    <property type="entry name" value="Wall-associated receptor kinase 2"/>
    <property type="match status" value="1"/>
</dbReference>
<dbReference type="SMART" id="SM00179">
    <property type="entry name" value="EGF_CA"/>
    <property type="match status" value="1"/>
</dbReference>
<dbReference type="GO" id="GO:0030247">
    <property type="term" value="F:polysaccharide binding"/>
    <property type="evidence" value="ECO:0007669"/>
    <property type="project" value="InterPro"/>
</dbReference>
<evidence type="ECO:0000256" key="11">
    <source>
        <dbReference type="ARBA" id="ARBA00022989"/>
    </source>
</evidence>
<dbReference type="GO" id="GO:0004674">
    <property type="term" value="F:protein serine/threonine kinase activity"/>
    <property type="evidence" value="ECO:0007669"/>
    <property type="project" value="UniProtKB-KW"/>
</dbReference>
<keyword evidence="10" id="KW-0067">ATP-binding</keyword>
<organism evidence="22">
    <name type="scientific">Sesamum calycinum</name>
    <dbReference type="NCBI Taxonomy" id="2727403"/>
    <lineage>
        <taxon>Eukaryota</taxon>
        <taxon>Viridiplantae</taxon>
        <taxon>Streptophyta</taxon>
        <taxon>Embryophyta</taxon>
        <taxon>Tracheophyta</taxon>
        <taxon>Spermatophyta</taxon>
        <taxon>Magnoliopsida</taxon>
        <taxon>eudicotyledons</taxon>
        <taxon>Gunneridae</taxon>
        <taxon>Pentapetalae</taxon>
        <taxon>asterids</taxon>
        <taxon>lamiids</taxon>
        <taxon>Lamiales</taxon>
        <taxon>Pedaliaceae</taxon>
        <taxon>Sesamum</taxon>
    </lineage>
</organism>
<dbReference type="GO" id="GO:0007166">
    <property type="term" value="P:cell surface receptor signaling pathway"/>
    <property type="evidence" value="ECO:0007669"/>
    <property type="project" value="InterPro"/>
</dbReference>
<dbReference type="Gene3D" id="2.10.25.10">
    <property type="entry name" value="Laminin"/>
    <property type="match status" value="1"/>
</dbReference>
<dbReference type="GO" id="GO:0005509">
    <property type="term" value="F:calcium ion binding"/>
    <property type="evidence" value="ECO:0007669"/>
    <property type="project" value="InterPro"/>
</dbReference>
<dbReference type="CDD" id="cd00054">
    <property type="entry name" value="EGF_CA"/>
    <property type="match status" value="1"/>
</dbReference>